<keyword evidence="3" id="KW-1185">Reference proteome</keyword>
<comment type="caution">
    <text evidence="2">The sequence shown here is derived from an EMBL/GenBank/DDBJ whole genome shotgun (WGS) entry which is preliminary data.</text>
</comment>
<dbReference type="Proteomes" id="UP000578531">
    <property type="component" value="Unassembled WGS sequence"/>
</dbReference>
<dbReference type="RefSeq" id="XP_037159627.1">
    <property type="nucleotide sequence ID" value="XM_037313539.1"/>
</dbReference>
<name>A0A8H6CSP5_9LECA</name>
<organism evidence="2 3">
    <name type="scientific">Letharia columbiana</name>
    <dbReference type="NCBI Taxonomy" id="112416"/>
    <lineage>
        <taxon>Eukaryota</taxon>
        <taxon>Fungi</taxon>
        <taxon>Dikarya</taxon>
        <taxon>Ascomycota</taxon>
        <taxon>Pezizomycotina</taxon>
        <taxon>Lecanoromycetes</taxon>
        <taxon>OSLEUM clade</taxon>
        <taxon>Lecanoromycetidae</taxon>
        <taxon>Lecanorales</taxon>
        <taxon>Lecanorineae</taxon>
        <taxon>Parmeliaceae</taxon>
        <taxon>Letharia</taxon>
    </lineage>
</organism>
<proteinExistence type="predicted"/>
<evidence type="ECO:0000313" key="3">
    <source>
        <dbReference type="Proteomes" id="UP000578531"/>
    </source>
</evidence>
<feature type="region of interest" description="Disordered" evidence="1">
    <location>
        <begin position="40"/>
        <end position="59"/>
    </location>
</feature>
<dbReference type="OrthoDB" id="5337918at2759"/>
<dbReference type="GeneID" id="59293302"/>
<dbReference type="EMBL" id="JACCJC010000074">
    <property type="protein sequence ID" value="KAF6228812.1"/>
    <property type="molecule type" value="Genomic_DNA"/>
</dbReference>
<protein>
    <submittedName>
        <fullName evidence="2">Uncharacterized protein</fullName>
    </submittedName>
</protein>
<gene>
    <name evidence="2" type="ORF">HO173_011660</name>
</gene>
<evidence type="ECO:0000313" key="2">
    <source>
        <dbReference type="EMBL" id="KAF6228812.1"/>
    </source>
</evidence>
<dbReference type="AlphaFoldDB" id="A0A8H6CSP5"/>
<evidence type="ECO:0000256" key="1">
    <source>
        <dbReference type="SAM" id="MobiDB-lite"/>
    </source>
</evidence>
<sequence length="268" mass="29638">MIFTTESLHTYFRDHVFGAKESSLLFQQAIIEGPFQTASLSTSAPPSRFTHSHGPYSDSSTAPFDQLPRMAAGSSAFTAMQNIPDSTLAQPNSCTALTSPATVERQTILEETPTRRPEAGEGDIIPITDIIIIGQASLSQAPHYMAAAKVTWGRWEANSGCTYYPDPLMVIGFRCLRMSDATRNEVQGRDLDIDEERKYKWENAKPKIVTAAADHNDWMLRIEIGGAMVTNNVSSCKQTREVKLWGKRVVGDEEVKLGRAGKDRLQID</sequence>
<accession>A0A8H6CSP5</accession>
<reference evidence="2 3" key="1">
    <citation type="journal article" date="2020" name="Genomics">
        <title>Complete, high-quality genomes from long-read metagenomic sequencing of two wolf lichen thalli reveals enigmatic genome architecture.</title>
        <authorList>
            <person name="McKenzie S.K."/>
            <person name="Walston R.F."/>
            <person name="Allen J.L."/>
        </authorList>
    </citation>
    <scope>NUCLEOTIDE SEQUENCE [LARGE SCALE GENOMIC DNA]</scope>
    <source>
        <strain evidence="2">WasteWater2</strain>
    </source>
</reference>